<dbReference type="RefSeq" id="WP_068997255.1">
    <property type="nucleotide sequence ID" value="NZ_MDTQ01000001.1"/>
</dbReference>
<protein>
    <recommendedName>
        <fullName evidence="8">Arginine biosynthesis bifunctional protein ArgJ</fullName>
    </recommendedName>
    <domain>
        <recommendedName>
            <fullName evidence="8">Glutamate N-acetyltransferase</fullName>
            <ecNumber evidence="8">2.3.1.35</ecNumber>
        </recommendedName>
        <alternativeName>
            <fullName evidence="8">Ornithine acetyltransferase</fullName>
            <shortName evidence="8">OATase</shortName>
        </alternativeName>
        <alternativeName>
            <fullName evidence="8">Ornithine transacetylase</fullName>
        </alternativeName>
    </domain>
    <domain>
        <recommendedName>
            <fullName evidence="8">Amino-acid acetyltransferase</fullName>
            <ecNumber evidence="8">2.3.1.1</ecNumber>
        </recommendedName>
        <alternativeName>
            <fullName evidence="8">N-acetylglutamate synthase</fullName>
            <shortName evidence="8">AGSase</shortName>
        </alternativeName>
    </domain>
    <component>
        <recommendedName>
            <fullName evidence="8">Arginine biosynthesis bifunctional protein ArgJ alpha chain</fullName>
        </recommendedName>
    </component>
    <component>
        <recommendedName>
            <fullName evidence="8">Arginine biosynthesis bifunctional protein ArgJ beta chain</fullName>
        </recommendedName>
    </component>
</protein>
<name>A0A1E2V774_9GAMM</name>
<keyword evidence="10" id="KW-1185">Reference proteome</keyword>
<dbReference type="EC" id="2.3.1.1" evidence="8"/>
<evidence type="ECO:0000256" key="7">
    <source>
        <dbReference type="ARBA" id="ARBA00023315"/>
    </source>
</evidence>
<keyword evidence="5 8" id="KW-0808">Transferase</keyword>
<evidence type="ECO:0000313" key="10">
    <source>
        <dbReference type="Proteomes" id="UP000094291"/>
    </source>
</evidence>
<dbReference type="NCBIfam" id="TIGR00120">
    <property type="entry name" value="ArgJ"/>
    <property type="match status" value="1"/>
</dbReference>
<feature type="site" description="Involved in the stabilization of negative charge on the oxyanion by the formation of the oxyanion hole" evidence="8">
    <location>
        <position position="117"/>
    </location>
</feature>
<feature type="binding site" evidence="8">
    <location>
        <position position="153"/>
    </location>
    <ligand>
        <name>substrate</name>
    </ligand>
</feature>
<dbReference type="Pfam" id="PF01960">
    <property type="entry name" value="ArgJ"/>
    <property type="match status" value="1"/>
</dbReference>
<dbReference type="InterPro" id="IPR042195">
    <property type="entry name" value="ArgJ_beta_C"/>
</dbReference>
<dbReference type="SUPFAM" id="SSF56266">
    <property type="entry name" value="DmpA/ArgJ-like"/>
    <property type="match status" value="1"/>
</dbReference>
<feature type="site" description="Involved in the stabilization of negative charge on the oxyanion by the formation of the oxyanion hole" evidence="8">
    <location>
        <position position="116"/>
    </location>
</feature>
<comment type="pathway">
    <text evidence="8">Amino-acid biosynthesis; L-arginine biosynthesis; L-ornithine and N-acetyl-L-glutamate from L-glutamate and N(2)-acetyl-L-ornithine (cyclic): step 1/1.</text>
</comment>
<evidence type="ECO:0000256" key="5">
    <source>
        <dbReference type="ARBA" id="ARBA00022679"/>
    </source>
</evidence>
<dbReference type="Gene3D" id="3.60.70.12">
    <property type="entry name" value="L-amino peptidase D-ALA esterase/amidase"/>
    <property type="match status" value="1"/>
</dbReference>
<sequence length="405" mass="42362">MPVGDLSLPEFPVIEGIRLGVAQAGIKKPGRDDVVVIELSPKTQVAGVFTRNAFCAAPVQVARRHLSTASPRYLLINTGNANAGTGAPGLDDCQRSCDLLAQAAGVEPNQVLPFSTGVIGERLPMERFEKAVPEAVAALEATGWARAASGILTTDVVPKGAVARCEIQGQVVNIAGIAKGSGMIRPNMATMLGYVATDAEIAQPLLQQLLHEVSDQSFNRISVDGDTSTNDAVMLMATGASAVLSEQDSAGLAVFREALLSVMQTLAHAIVRDGEGATKFVTVKVTGGRTGAEALETAYTVAHSPLVKTALYASDANWGRILAAVGRTPGLEDLDVEGVTVHLNDVCIVALGGRAADYTEEAGAAVMAQDEITIHIDLGRGEAVDTVWTCDFSHQYVSINADYRS</sequence>
<gene>
    <name evidence="8" type="primary">argJ</name>
    <name evidence="9" type="ORF">BFW38_04130</name>
</gene>
<dbReference type="STRING" id="197479.BFW38_04130"/>
<keyword evidence="3 8" id="KW-0055">Arginine biosynthesis</keyword>
<dbReference type="GO" id="GO:0005737">
    <property type="term" value="C:cytoplasm"/>
    <property type="evidence" value="ECO:0007669"/>
    <property type="project" value="UniProtKB-SubCell"/>
</dbReference>
<dbReference type="UniPathway" id="UPA00068">
    <property type="reaction ID" value="UER00106"/>
</dbReference>
<feature type="binding site" evidence="8">
    <location>
        <position position="275"/>
    </location>
    <ligand>
        <name>substrate</name>
    </ligand>
</feature>
<evidence type="ECO:0000256" key="8">
    <source>
        <dbReference type="HAMAP-Rule" id="MF_01106"/>
    </source>
</evidence>
<evidence type="ECO:0000313" key="9">
    <source>
        <dbReference type="EMBL" id="ODC02860.1"/>
    </source>
</evidence>
<comment type="pathway">
    <text evidence="8">Amino-acid biosynthesis; L-arginine biosynthesis; N(2)-acetyl-L-ornithine from L-glutamate: step 1/4.</text>
</comment>
<dbReference type="GO" id="GO:0006592">
    <property type="term" value="P:ornithine biosynthetic process"/>
    <property type="evidence" value="ECO:0007669"/>
    <property type="project" value="TreeGrafter"/>
</dbReference>
<dbReference type="InterPro" id="IPR016117">
    <property type="entry name" value="ArgJ-like_dom_sf"/>
</dbReference>
<dbReference type="InterPro" id="IPR002813">
    <property type="entry name" value="Arg_biosynth_ArgJ"/>
</dbReference>
<keyword evidence="8" id="KW-0963">Cytoplasm</keyword>
<feature type="binding site" evidence="8">
    <location>
        <position position="179"/>
    </location>
    <ligand>
        <name>substrate</name>
    </ligand>
</feature>
<evidence type="ECO:0000256" key="6">
    <source>
        <dbReference type="ARBA" id="ARBA00022813"/>
    </source>
</evidence>
<dbReference type="AlphaFoldDB" id="A0A1E2V774"/>
<feature type="binding site" evidence="8">
    <location>
        <position position="400"/>
    </location>
    <ligand>
        <name>substrate</name>
    </ligand>
</feature>
<dbReference type="NCBIfam" id="NF003802">
    <property type="entry name" value="PRK05388.1"/>
    <property type="match status" value="1"/>
</dbReference>
<dbReference type="CDD" id="cd02152">
    <property type="entry name" value="OAT"/>
    <property type="match status" value="1"/>
</dbReference>
<comment type="catalytic activity">
    <reaction evidence="8">
        <text>L-glutamate + acetyl-CoA = N-acetyl-L-glutamate + CoA + H(+)</text>
        <dbReference type="Rhea" id="RHEA:24292"/>
        <dbReference type="ChEBI" id="CHEBI:15378"/>
        <dbReference type="ChEBI" id="CHEBI:29985"/>
        <dbReference type="ChEBI" id="CHEBI:44337"/>
        <dbReference type="ChEBI" id="CHEBI:57287"/>
        <dbReference type="ChEBI" id="CHEBI:57288"/>
        <dbReference type="EC" id="2.3.1.1"/>
    </reaction>
</comment>
<dbReference type="GO" id="GO:0006526">
    <property type="term" value="P:L-arginine biosynthetic process"/>
    <property type="evidence" value="ECO:0007669"/>
    <property type="project" value="UniProtKB-UniRule"/>
</dbReference>
<feature type="chain" id="PRO_5023558766" description="Arginine biosynthesis bifunctional protein ArgJ beta chain" evidence="8">
    <location>
        <begin position="190"/>
        <end position="405"/>
    </location>
</feature>
<dbReference type="EC" id="2.3.1.35" evidence="8"/>
<feature type="chain" id="PRO_5023558765" description="Arginine biosynthesis bifunctional protein ArgJ alpha chain" evidence="8">
    <location>
        <begin position="1"/>
        <end position="189"/>
    </location>
</feature>
<keyword evidence="8" id="KW-0511">Multifunctional enzyme</keyword>
<proteinExistence type="inferred from homology"/>
<comment type="caution">
    <text evidence="9">The sequence shown here is derived from an EMBL/GenBank/DDBJ whole genome shotgun (WGS) entry which is preliminary data.</text>
</comment>
<dbReference type="Proteomes" id="UP000094291">
    <property type="component" value="Unassembled WGS sequence"/>
</dbReference>
<feature type="binding site" evidence="8">
    <location>
        <position position="190"/>
    </location>
    <ligand>
        <name>substrate</name>
    </ligand>
</feature>
<dbReference type="PANTHER" id="PTHR23100:SF0">
    <property type="entry name" value="ARGININE BIOSYNTHESIS BIFUNCTIONAL PROTEIN ARGJ, MITOCHONDRIAL"/>
    <property type="match status" value="1"/>
</dbReference>
<keyword evidence="7 8" id="KW-0012">Acyltransferase</keyword>
<feature type="site" description="Cleavage; by autolysis" evidence="8">
    <location>
        <begin position="189"/>
        <end position="190"/>
    </location>
</feature>
<evidence type="ECO:0000256" key="3">
    <source>
        <dbReference type="ARBA" id="ARBA00022571"/>
    </source>
</evidence>
<dbReference type="HAMAP" id="MF_01106">
    <property type="entry name" value="ArgJ"/>
    <property type="match status" value="1"/>
</dbReference>
<dbReference type="PANTHER" id="PTHR23100">
    <property type="entry name" value="ARGININE BIOSYNTHESIS BIFUNCTIONAL PROTEIN ARGJ"/>
    <property type="match status" value="1"/>
</dbReference>
<dbReference type="OrthoDB" id="9804242at2"/>
<reference evidence="9 10" key="1">
    <citation type="submission" date="2016-08" db="EMBL/GenBank/DDBJ databases">
        <authorList>
            <person name="Seilhamer J.J."/>
        </authorList>
    </citation>
    <scope>NUCLEOTIDE SEQUENCE [LARGE SCALE GENOMIC DNA]</scope>
    <source>
        <strain evidence="9 10">PH27A</strain>
    </source>
</reference>
<accession>A0A1E2V774</accession>
<dbReference type="FunFam" id="3.60.70.12:FF:000001">
    <property type="entry name" value="Arginine biosynthesis bifunctional protein ArgJ, chloroplastic"/>
    <property type="match status" value="1"/>
</dbReference>
<dbReference type="EMBL" id="MDTQ01000001">
    <property type="protein sequence ID" value="ODC02860.1"/>
    <property type="molecule type" value="Genomic_DNA"/>
</dbReference>
<keyword evidence="4 8" id="KW-0028">Amino-acid biosynthesis</keyword>
<evidence type="ECO:0000256" key="4">
    <source>
        <dbReference type="ARBA" id="ARBA00022605"/>
    </source>
</evidence>
<evidence type="ECO:0000256" key="2">
    <source>
        <dbReference type="ARBA" id="ARBA00011475"/>
    </source>
</evidence>
<comment type="function">
    <text evidence="8">Catalyzes two activities which are involved in the cyclic version of arginine biosynthesis: the synthesis of N-acetylglutamate from glutamate and acetyl-CoA as the acetyl donor, and of ornithine by transacetylation between N(2)-acetylornithine and glutamate.</text>
</comment>
<comment type="similarity">
    <text evidence="1 8">Belongs to the ArgJ family.</text>
</comment>
<keyword evidence="6 8" id="KW-0068">Autocatalytic cleavage</keyword>
<dbReference type="GO" id="GO:0004358">
    <property type="term" value="F:L-glutamate N-acetyltransferase activity, acting on acetyl-L-ornithine as donor"/>
    <property type="evidence" value="ECO:0007669"/>
    <property type="project" value="UniProtKB-UniRule"/>
</dbReference>
<comment type="subunit">
    <text evidence="2 8">Heterotetramer of two alpha and two beta chains.</text>
</comment>
<feature type="binding site" evidence="8">
    <location>
        <position position="405"/>
    </location>
    <ligand>
        <name>substrate</name>
    </ligand>
</feature>
<dbReference type="Gene3D" id="3.10.20.340">
    <property type="entry name" value="ArgJ beta chain, C-terminal domain"/>
    <property type="match status" value="1"/>
</dbReference>
<organism evidence="9 10">
    <name type="scientific">Terasakiispira papahanaumokuakeensis</name>
    <dbReference type="NCBI Taxonomy" id="197479"/>
    <lineage>
        <taxon>Bacteria</taxon>
        <taxon>Pseudomonadati</taxon>
        <taxon>Pseudomonadota</taxon>
        <taxon>Gammaproteobacteria</taxon>
        <taxon>Oceanospirillales</taxon>
        <taxon>Terasakiispira</taxon>
    </lineage>
</organism>
<feature type="active site" description="Nucleophile" evidence="8">
    <location>
        <position position="190"/>
    </location>
</feature>
<comment type="subcellular location">
    <subcellularLocation>
        <location evidence="8">Cytoplasm</location>
    </subcellularLocation>
</comment>
<evidence type="ECO:0000256" key="1">
    <source>
        <dbReference type="ARBA" id="ARBA00006774"/>
    </source>
</evidence>
<dbReference type="GO" id="GO:0004042">
    <property type="term" value="F:L-glutamate N-acetyltransferase activity"/>
    <property type="evidence" value="ECO:0007669"/>
    <property type="project" value="UniProtKB-UniRule"/>
</dbReference>
<comment type="catalytic activity">
    <reaction evidence="8">
        <text>N(2)-acetyl-L-ornithine + L-glutamate = N-acetyl-L-glutamate + L-ornithine</text>
        <dbReference type="Rhea" id="RHEA:15349"/>
        <dbReference type="ChEBI" id="CHEBI:29985"/>
        <dbReference type="ChEBI" id="CHEBI:44337"/>
        <dbReference type="ChEBI" id="CHEBI:46911"/>
        <dbReference type="ChEBI" id="CHEBI:57805"/>
        <dbReference type="EC" id="2.3.1.35"/>
    </reaction>
</comment>